<name>A0A2T4CEK6_TRILO</name>
<organism evidence="1 2">
    <name type="scientific">Trichoderma longibrachiatum ATCC 18648</name>
    <dbReference type="NCBI Taxonomy" id="983965"/>
    <lineage>
        <taxon>Eukaryota</taxon>
        <taxon>Fungi</taxon>
        <taxon>Dikarya</taxon>
        <taxon>Ascomycota</taxon>
        <taxon>Pezizomycotina</taxon>
        <taxon>Sordariomycetes</taxon>
        <taxon>Hypocreomycetidae</taxon>
        <taxon>Hypocreales</taxon>
        <taxon>Hypocreaceae</taxon>
        <taxon>Trichoderma</taxon>
    </lineage>
</organism>
<dbReference type="Proteomes" id="UP000240760">
    <property type="component" value="Unassembled WGS sequence"/>
</dbReference>
<reference evidence="1 2" key="1">
    <citation type="submission" date="2016-07" db="EMBL/GenBank/DDBJ databases">
        <title>Multiple horizontal gene transfer events from other fungi enriched the ability of initially mycotrophic Trichoderma (Ascomycota) to feed on dead plant biomass.</title>
        <authorList>
            <consortium name="DOE Joint Genome Institute"/>
            <person name="Aerts A."/>
            <person name="Atanasova L."/>
            <person name="Chenthamara K."/>
            <person name="Zhang J."/>
            <person name="Grujic M."/>
            <person name="Henrissat B."/>
            <person name="Kuo A."/>
            <person name="Salamov A."/>
            <person name="Lipzen A."/>
            <person name="Labutti K."/>
            <person name="Barry K."/>
            <person name="Miao Y."/>
            <person name="Rahimi M.J."/>
            <person name="Shen Q."/>
            <person name="Grigoriev I.V."/>
            <person name="Kubicek C.P."/>
            <person name="Druzhinina I.S."/>
        </authorList>
    </citation>
    <scope>NUCLEOTIDE SEQUENCE [LARGE SCALE GENOMIC DNA]</scope>
    <source>
        <strain evidence="1 2">ATCC 18648</strain>
    </source>
</reference>
<dbReference type="AlphaFoldDB" id="A0A2T4CEK6"/>
<evidence type="ECO:0000313" key="1">
    <source>
        <dbReference type="EMBL" id="PTB79986.1"/>
    </source>
</evidence>
<gene>
    <name evidence="1" type="ORF">M440DRAFT_1107771</name>
</gene>
<keyword evidence="2" id="KW-1185">Reference proteome</keyword>
<proteinExistence type="predicted"/>
<evidence type="ECO:0000313" key="2">
    <source>
        <dbReference type="Proteomes" id="UP000240760"/>
    </source>
</evidence>
<sequence length="173" mass="19162">MTEYRSLYCTAQFPVQLTWPYTPQSLRFLYMLRHTHSRCCEKQAMSASSRISYNVLLLQYSVHTGRPILCPSPVSQCGSTAAATYCGPAMTFKQKALTITVLAWMSGRTRKIPRASSVSTCDGGCSFHVHSSSSLPLALPPCRLAMRKVEDSTARTPYLVGEDVSQAHHLVAR</sequence>
<dbReference type="EMBL" id="KZ679127">
    <property type="protein sequence ID" value="PTB79986.1"/>
    <property type="molecule type" value="Genomic_DNA"/>
</dbReference>
<accession>A0A2T4CEK6</accession>
<protein>
    <submittedName>
        <fullName evidence="1">Uncharacterized protein</fullName>
    </submittedName>
</protein>